<evidence type="ECO:0000313" key="2">
    <source>
        <dbReference type="Proteomes" id="UP000245790"/>
    </source>
</evidence>
<name>A0A316FGL7_9GAMM</name>
<keyword evidence="2" id="KW-1185">Reference proteome</keyword>
<evidence type="ECO:0000313" key="1">
    <source>
        <dbReference type="EMBL" id="PWK46856.1"/>
    </source>
</evidence>
<dbReference type="RefSeq" id="WP_109764726.1">
    <property type="nucleotide sequence ID" value="NZ_QGGU01000012.1"/>
</dbReference>
<reference evidence="1 2" key="1">
    <citation type="submission" date="2018-05" db="EMBL/GenBank/DDBJ databases">
        <title>Genomic Encyclopedia of Type Strains, Phase IV (KMG-IV): sequencing the most valuable type-strain genomes for metagenomic binning, comparative biology and taxonomic classification.</title>
        <authorList>
            <person name="Goeker M."/>
        </authorList>
    </citation>
    <scope>NUCLEOTIDE SEQUENCE [LARGE SCALE GENOMIC DNA]</scope>
    <source>
        <strain evidence="1 2">DSM 25350</strain>
    </source>
</reference>
<protein>
    <submittedName>
        <fullName evidence="1">HNH endonuclease</fullName>
    </submittedName>
</protein>
<dbReference type="OrthoDB" id="674231at2"/>
<sequence>MENLSIFNTGVRLAEKVLGRIGVYVCPLCLKSFDANDLSEGLLSLEHVPPKSTGGKGIILTCKKCNNSSGYLFEGDFKKKNKLISAIEAVFQLSNDSPHRFKMNLSGIETDVKLQVDDGRVNIEVLRNTNDPKQISQQLSQLKIMSDGDFRGLSFNLTTSQRFKERNIELSFLKSAFLACVAKFGYSFCKSNSTDEVRKQIIYPEKDYFEGFLFRKTSEIDGENKIIYFQKRNVLLCIIDNYVVVLPIPDETLDDYNAFVEEYREINNATLNGIDHGWPSSFEGIYD</sequence>
<keyword evidence="1" id="KW-0255">Endonuclease</keyword>
<organism evidence="1 2">
    <name type="scientific">Pleionea mediterranea</name>
    <dbReference type="NCBI Taxonomy" id="523701"/>
    <lineage>
        <taxon>Bacteria</taxon>
        <taxon>Pseudomonadati</taxon>
        <taxon>Pseudomonadota</taxon>
        <taxon>Gammaproteobacteria</taxon>
        <taxon>Oceanospirillales</taxon>
        <taxon>Pleioneaceae</taxon>
        <taxon>Pleionea</taxon>
    </lineage>
</organism>
<proteinExistence type="predicted"/>
<accession>A0A316FGL7</accession>
<dbReference type="GO" id="GO:0004519">
    <property type="term" value="F:endonuclease activity"/>
    <property type="evidence" value="ECO:0007669"/>
    <property type="project" value="UniProtKB-KW"/>
</dbReference>
<dbReference type="Proteomes" id="UP000245790">
    <property type="component" value="Unassembled WGS sequence"/>
</dbReference>
<dbReference type="EMBL" id="QGGU01000012">
    <property type="protein sequence ID" value="PWK46856.1"/>
    <property type="molecule type" value="Genomic_DNA"/>
</dbReference>
<keyword evidence="1" id="KW-0378">Hydrolase</keyword>
<dbReference type="AlphaFoldDB" id="A0A316FGL7"/>
<comment type="caution">
    <text evidence="1">The sequence shown here is derived from an EMBL/GenBank/DDBJ whole genome shotgun (WGS) entry which is preliminary data.</text>
</comment>
<gene>
    <name evidence="1" type="ORF">C8D97_11292</name>
</gene>
<keyword evidence="1" id="KW-0540">Nuclease</keyword>